<accession>A0AAF0HDV0</accession>
<keyword evidence="2" id="KW-0614">Plasmid</keyword>
<dbReference type="PANTHER" id="PTHR39327:SF1">
    <property type="entry name" value="BLR5470 PROTEIN"/>
    <property type="match status" value="1"/>
</dbReference>
<evidence type="ECO:0000313" key="3">
    <source>
        <dbReference type="Proteomes" id="UP000298664"/>
    </source>
</evidence>
<name>A0AAF0HDV0_9HYPH</name>
<dbReference type="InterPro" id="IPR010319">
    <property type="entry name" value="Transglutaminase-like_Cys_pept"/>
</dbReference>
<geneLocation type="plasmid" evidence="2 3">
    <name>pAlCFBP5477</name>
</geneLocation>
<dbReference type="Pfam" id="PF06035">
    <property type="entry name" value="Peptidase_C93"/>
    <property type="match status" value="1"/>
</dbReference>
<organism evidence="2 3">
    <name type="scientific">Agrobacterium larrymoorei</name>
    <dbReference type="NCBI Taxonomy" id="160699"/>
    <lineage>
        <taxon>Bacteria</taxon>
        <taxon>Pseudomonadati</taxon>
        <taxon>Pseudomonadota</taxon>
        <taxon>Alphaproteobacteria</taxon>
        <taxon>Hyphomicrobiales</taxon>
        <taxon>Rhizobiaceae</taxon>
        <taxon>Rhizobium/Agrobacterium group</taxon>
        <taxon>Agrobacterium</taxon>
    </lineage>
</organism>
<feature type="signal peptide" evidence="1">
    <location>
        <begin position="1"/>
        <end position="25"/>
    </location>
</feature>
<dbReference type="Proteomes" id="UP000298664">
    <property type="component" value="Plasmid pAlCFBP5477"/>
</dbReference>
<protein>
    <submittedName>
        <fullName evidence="2">Transglutaminase-like cysteine peptidase</fullName>
    </submittedName>
</protein>
<keyword evidence="1" id="KW-0732">Signal</keyword>
<reference evidence="2" key="1">
    <citation type="submission" date="2023-05" db="EMBL/GenBank/DDBJ databases">
        <title>Complete genome sequence of Agrobacterium larrymoorei CFBP5477.</title>
        <authorList>
            <person name="Yen H.-C."/>
            <person name="Chou L."/>
            <person name="Lin Y.-C."/>
            <person name="Lai E.-M."/>
            <person name="Kuo C.-H."/>
        </authorList>
    </citation>
    <scope>NUCLEOTIDE SEQUENCE</scope>
    <source>
        <strain evidence="2">CFBP5477</strain>
        <plasmid evidence="2">pAlCFBP5477</plasmid>
    </source>
</reference>
<sequence length="199" mass="21509">MMAGRFIKVAGTALALILSGNVANAASPAGMGRSLHLPPASSFISTSRATLAPFAFVRFCRSNQADCAAESGESIVNLTAENRRKLQSVNSSVNRSIKPVNDSPSQGDVWAADVTSGDCEDFALTKRRHLIAQGWPARSLRIAVARTRSGEGHAVLVVKTSEGDLVLDNRFSAIRAWDKTDLIWEKIQSGENPRLWFDI</sequence>
<proteinExistence type="predicted"/>
<dbReference type="EMBL" id="CP124735">
    <property type="protein sequence ID" value="WHA43972.1"/>
    <property type="molecule type" value="Genomic_DNA"/>
</dbReference>
<feature type="chain" id="PRO_5042083164" evidence="1">
    <location>
        <begin position="26"/>
        <end position="199"/>
    </location>
</feature>
<evidence type="ECO:0000256" key="1">
    <source>
        <dbReference type="SAM" id="SignalP"/>
    </source>
</evidence>
<evidence type="ECO:0000313" key="2">
    <source>
        <dbReference type="EMBL" id="WHA43972.1"/>
    </source>
</evidence>
<dbReference type="RefSeq" id="WP_234882978.1">
    <property type="nucleotide sequence ID" value="NZ_CP124735.1"/>
</dbReference>
<dbReference type="AlphaFoldDB" id="A0AAF0HDV0"/>
<dbReference type="PANTHER" id="PTHR39327">
    <property type="match status" value="1"/>
</dbReference>
<gene>
    <name evidence="2" type="ORF">CFBP5477_022910</name>
</gene>
<dbReference type="Gene3D" id="3.10.620.30">
    <property type="match status" value="1"/>
</dbReference>